<protein>
    <submittedName>
        <fullName evidence="1">Uncharacterized protein</fullName>
    </submittedName>
</protein>
<organism evidence="1 2">
    <name type="scientific">Desulfamplus magnetovallimortis</name>
    <dbReference type="NCBI Taxonomy" id="1246637"/>
    <lineage>
        <taxon>Bacteria</taxon>
        <taxon>Pseudomonadati</taxon>
        <taxon>Thermodesulfobacteriota</taxon>
        <taxon>Desulfobacteria</taxon>
        <taxon>Desulfobacterales</taxon>
        <taxon>Desulfobacteraceae</taxon>
        <taxon>Desulfamplus</taxon>
    </lineage>
</organism>
<evidence type="ECO:0000313" key="2">
    <source>
        <dbReference type="Proteomes" id="UP000191931"/>
    </source>
</evidence>
<dbReference type="STRING" id="1246637.MTBBW1_250019"/>
<accession>A0A1W1HEM8</accession>
<dbReference type="Proteomes" id="UP000191931">
    <property type="component" value="Unassembled WGS sequence"/>
</dbReference>
<sequence>MKHAFFILTLKLVSFFLDYDNKINFIISTKLGYNINEHKPTIK</sequence>
<evidence type="ECO:0000313" key="1">
    <source>
        <dbReference type="EMBL" id="SLM30848.1"/>
    </source>
</evidence>
<proteinExistence type="predicted"/>
<dbReference type="AlphaFoldDB" id="A0A1W1HEM8"/>
<dbReference type="EMBL" id="FWEV01000168">
    <property type="protein sequence ID" value="SLM30848.1"/>
    <property type="molecule type" value="Genomic_DNA"/>
</dbReference>
<reference evidence="1 2" key="1">
    <citation type="submission" date="2017-03" db="EMBL/GenBank/DDBJ databases">
        <authorList>
            <person name="Afonso C.L."/>
            <person name="Miller P.J."/>
            <person name="Scott M.A."/>
            <person name="Spackman E."/>
            <person name="Goraichik I."/>
            <person name="Dimitrov K.M."/>
            <person name="Suarez D.L."/>
            <person name="Swayne D.E."/>
        </authorList>
    </citation>
    <scope>NUCLEOTIDE SEQUENCE [LARGE SCALE GENOMIC DNA]</scope>
    <source>
        <strain evidence="1">PRJEB14757</strain>
    </source>
</reference>
<gene>
    <name evidence="1" type="ORF">MTBBW1_250019</name>
</gene>
<name>A0A1W1HEM8_9BACT</name>
<keyword evidence="2" id="KW-1185">Reference proteome</keyword>